<keyword evidence="1" id="KW-0802">TPR repeat</keyword>
<organism evidence="3 4">
    <name type="scientific">Candidatus Kuenenbacteria bacterium CG1_02_38_13</name>
    <dbReference type="NCBI Taxonomy" id="1805235"/>
    <lineage>
        <taxon>Bacteria</taxon>
        <taxon>Candidatus Kueneniibacteriota</taxon>
    </lineage>
</organism>
<name>A0A1J4U3A0_9BACT</name>
<sequence length="161" mass="18707">MKKIPPKKQSKSIKNKALILLCQRFYFIKTLIICLSVLLLIIFLIINIISSQTISPLYFSILNEDQGVVVAYLKKIVPLPFFQTELDKYKIIYGDGIEKQVFAEKNGRQRQIIVLKTLLQKNPQTKDILFALYQLYLNNGQIDKAQEYLKKAQQIDPMIKN</sequence>
<evidence type="ECO:0000256" key="2">
    <source>
        <dbReference type="SAM" id="Phobius"/>
    </source>
</evidence>
<gene>
    <name evidence="3" type="ORF">AUJ29_00880</name>
</gene>
<keyword evidence="2" id="KW-1133">Transmembrane helix</keyword>
<accession>A0A1J4U3A0</accession>
<evidence type="ECO:0000313" key="3">
    <source>
        <dbReference type="EMBL" id="OIO17763.1"/>
    </source>
</evidence>
<keyword evidence="2" id="KW-0812">Transmembrane</keyword>
<comment type="caution">
    <text evidence="3">The sequence shown here is derived from an EMBL/GenBank/DDBJ whole genome shotgun (WGS) entry which is preliminary data.</text>
</comment>
<dbReference type="Pfam" id="PF14559">
    <property type="entry name" value="TPR_19"/>
    <property type="match status" value="1"/>
</dbReference>
<dbReference type="InterPro" id="IPR011990">
    <property type="entry name" value="TPR-like_helical_dom_sf"/>
</dbReference>
<protein>
    <submittedName>
        <fullName evidence="3">Uncharacterized protein</fullName>
    </submittedName>
</protein>
<keyword evidence="2" id="KW-0472">Membrane</keyword>
<feature type="repeat" description="TPR" evidence="1">
    <location>
        <begin position="126"/>
        <end position="159"/>
    </location>
</feature>
<dbReference type="SUPFAM" id="SSF48452">
    <property type="entry name" value="TPR-like"/>
    <property type="match status" value="1"/>
</dbReference>
<dbReference type="Proteomes" id="UP000182465">
    <property type="component" value="Unassembled WGS sequence"/>
</dbReference>
<feature type="transmembrane region" description="Helical" evidence="2">
    <location>
        <begin position="21"/>
        <end position="46"/>
    </location>
</feature>
<dbReference type="InterPro" id="IPR019734">
    <property type="entry name" value="TPR_rpt"/>
</dbReference>
<reference evidence="3 4" key="1">
    <citation type="journal article" date="2016" name="Environ. Microbiol.">
        <title>Genomic resolution of a cold subsurface aquifer community provides metabolic insights for novel microbes adapted to high CO concentrations.</title>
        <authorList>
            <person name="Probst A.J."/>
            <person name="Castelle C.J."/>
            <person name="Singh A."/>
            <person name="Brown C.T."/>
            <person name="Anantharaman K."/>
            <person name="Sharon I."/>
            <person name="Hug L.A."/>
            <person name="Burstein D."/>
            <person name="Emerson J.B."/>
            <person name="Thomas B.C."/>
            <person name="Banfield J.F."/>
        </authorList>
    </citation>
    <scope>NUCLEOTIDE SEQUENCE [LARGE SCALE GENOMIC DNA]</scope>
    <source>
        <strain evidence="3">CG1_02_38_13</strain>
    </source>
</reference>
<dbReference type="PROSITE" id="PS50005">
    <property type="entry name" value="TPR"/>
    <property type="match status" value="1"/>
</dbReference>
<evidence type="ECO:0000256" key="1">
    <source>
        <dbReference type="PROSITE-ProRule" id="PRU00339"/>
    </source>
</evidence>
<evidence type="ECO:0000313" key="4">
    <source>
        <dbReference type="Proteomes" id="UP000182465"/>
    </source>
</evidence>
<proteinExistence type="predicted"/>
<dbReference type="AlphaFoldDB" id="A0A1J4U3A0"/>
<dbReference type="EMBL" id="MNVB01000022">
    <property type="protein sequence ID" value="OIO17763.1"/>
    <property type="molecule type" value="Genomic_DNA"/>
</dbReference>
<dbReference type="Gene3D" id="1.25.40.10">
    <property type="entry name" value="Tetratricopeptide repeat domain"/>
    <property type="match status" value="1"/>
</dbReference>